<comment type="caution">
    <text evidence="1">The sequence shown here is derived from an EMBL/GenBank/DDBJ whole genome shotgun (WGS) entry which is preliminary data.</text>
</comment>
<organism evidence="1 2">
    <name type="scientific">Rhodohalobacter sulfatireducens</name>
    <dbReference type="NCBI Taxonomy" id="2911366"/>
    <lineage>
        <taxon>Bacteria</taxon>
        <taxon>Pseudomonadati</taxon>
        <taxon>Balneolota</taxon>
        <taxon>Balneolia</taxon>
        <taxon>Balneolales</taxon>
        <taxon>Balneolaceae</taxon>
        <taxon>Rhodohalobacter</taxon>
    </lineage>
</organism>
<proteinExistence type="predicted"/>
<dbReference type="EMBL" id="JAKLWS010000041">
    <property type="protein sequence ID" value="MCG2590720.1"/>
    <property type="molecule type" value="Genomic_DNA"/>
</dbReference>
<accession>A0ABS9KIN4</accession>
<gene>
    <name evidence="1" type="ORF">L6773_19255</name>
</gene>
<dbReference type="Proteomes" id="UP001165366">
    <property type="component" value="Unassembled WGS sequence"/>
</dbReference>
<keyword evidence="2" id="KW-1185">Reference proteome</keyword>
<evidence type="ECO:0008006" key="3">
    <source>
        <dbReference type="Google" id="ProtNLM"/>
    </source>
</evidence>
<evidence type="ECO:0000313" key="2">
    <source>
        <dbReference type="Proteomes" id="UP001165366"/>
    </source>
</evidence>
<reference evidence="1" key="2">
    <citation type="submission" date="2024-05" db="EMBL/GenBank/DDBJ databases">
        <title>Rhodohalobacter halophilus gen. nov., sp. nov., a moderately halophilic member of the family Balneolaceae.</title>
        <authorList>
            <person name="Xia J."/>
        </authorList>
    </citation>
    <scope>NUCLEOTIDE SEQUENCE</scope>
    <source>
        <strain evidence="1">WB101</strain>
    </source>
</reference>
<evidence type="ECO:0000313" key="1">
    <source>
        <dbReference type="EMBL" id="MCG2590720.1"/>
    </source>
</evidence>
<name>A0ABS9KIN4_9BACT</name>
<sequence>MMRKVLFLILLSAVSTTIYGQSAIEKIRALNLHSIEGPIKTYYSEGFKDRAEDNFNLLSKSIEFFENQFDLQQSFSIAIIDSVDWKKISSIPYGLPFVSGPPYVVCIPAQSNNELSNIVASSTNGYELEDQYEMSNEEIVNLFVSLIGFHELGHIYANAYGAGFPNKWTFEFAATYFAYFYLDQHYPKKRDLWVDVSRILVNELSPRFTSLTDFEEMYVRVGIENYAWYQVVFLMRVKELYESKGKTFIEDFKNHTWSSTSSSEYIHEMEEIGSGFNSWAQRFHLR</sequence>
<reference evidence="1" key="1">
    <citation type="submission" date="2022-01" db="EMBL/GenBank/DDBJ databases">
        <authorList>
            <person name="Wang Y."/>
        </authorList>
    </citation>
    <scope>NUCLEOTIDE SEQUENCE</scope>
    <source>
        <strain evidence="1">WB101</strain>
    </source>
</reference>
<protein>
    <recommendedName>
        <fullName evidence="3">DUF1570 domain-containing protein</fullName>
    </recommendedName>
</protein>